<keyword evidence="1" id="KW-0812">Transmembrane</keyword>
<evidence type="ECO:0000256" key="1">
    <source>
        <dbReference type="SAM" id="Phobius"/>
    </source>
</evidence>
<dbReference type="Proteomes" id="UP000026962">
    <property type="component" value="Chromosome 1"/>
</dbReference>
<evidence type="ECO:0000313" key="2">
    <source>
        <dbReference type="EnsemblPlants" id="OPUNC01G41190.1"/>
    </source>
</evidence>
<feature type="transmembrane region" description="Helical" evidence="1">
    <location>
        <begin position="79"/>
        <end position="99"/>
    </location>
</feature>
<accession>A0A0E0JSZ4</accession>
<sequence length="130" mass="14449">MKSGKPTICIYGGLRYGPPDGMVVNHPLLAALIRVVYIFLPWSPSEWSLTLPVISFFADLINCYDGASLHFWHCYRSQGIRIVGGTPFFILVWIAAPFLRTVAIVKYAMGFPDDSNNVNRIPTGRMSALA</sequence>
<evidence type="ECO:0000313" key="3">
    <source>
        <dbReference type="Proteomes" id="UP000026962"/>
    </source>
</evidence>
<reference evidence="2" key="1">
    <citation type="submission" date="2015-04" db="UniProtKB">
        <authorList>
            <consortium name="EnsemblPlants"/>
        </authorList>
    </citation>
    <scope>IDENTIFICATION</scope>
</reference>
<proteinExistence type="predicted"/>
<keyword evidence="1" id="KW-0472">Membrane</keyword>
<dbReference type="Gramene" id="OPUNC01G41190.1">
    <property type="protein sequence ID" value="OPUNC01G41190.1"/>
    <property type="gene ID" value="OPUNC01G41190"/>
</dbReference>
<dbReference type="AlphaFoldDB" id="A0A0E0JSZ4"/>
<reference evidence="2" key="2">
    <citation type="submission" date="2018-05" db="EMBL/GenBank/DDBJ databases">
        <title>OpunRS2 (Oryza punctata Reference Sequence Version 2).</title>
        <authorList>
            <person name="Zhang J."/>
            <person name="Kudrna D."/>
            <person name="Lee S."/>
            <person name="Talag J."/>
            <person name="Welchert J."/>
            <person name="Wing R.A."/>
        </authorList>
    </citation>
    <scope>NUCLEOTIDE SEQUENCE [LARGE SCALE GENOMIC DNA]</scope>
</reference>
<organism evidence="2">
    <name type="scientific">Oryza punctata</name>
    <name type="common">Red rice</name>
    <dbReference type="NCBI Taxonomy" id="4537"/>
    <lineage>
        <taxon>Eukaryota</taxon>
        <taxon>Viridiplantae</taxon>
        <taxon>Streptophyta</taxon>
        <taxon>Embryophyta</taxon>
        <taxon>Tracheophyta</taxon>
        <taxon>Spermatophyta</taxon>
        <taxon>Magnoliopsida</taxon>
        <taxon>Liliopsida</taxon>
        <taxon>Poales</taxon>
        <taxon>Poaceae</taxon>
        <taxon>BOP clade</taxon>
        <taxon>Oryzoideae</taxon>
        <taxon>Oryzeae</taxon>
        <taxon>Oryzinae</taxon>
        <taxon>Oryza</taxon>
    </lineage>
</organism>
<protein>
    <submittedName>
        <fullName evidence="2">Uncharacterized protein</fullName>
    </submittedName>
</protein>
<dbReference type="STRING" id="4537.A0A0E0JSZ4"/>
<feature type="transmembrane region" description="Helical" evidence="1">
    <location>
        <begin position="21"/>
        <end position="40"/>
    </location>
</feature>
<keyword evidence="3" id="KW-1185">Reference proteome</keyword>
<keyword evidence="1" id="KW-1133">Transmembrane helix</keyword>
<dbReference type="EnsemblPlants" id="OPUNC01G41190.1">
    <property type="protein sequence ID" value="OPUNC01G41190.1"/>
    <property type="gene ID" value="OPUNC01G41190"/>
</dbReference>
<dbReference type="OMA" id="LINCYDG"/>
<dbReference type="HOGENOM" id="CLU_1941499_0_0_1"/>
<name>A0A0E0JSZ4_ORYPU</name>